<evidence type="ECO:0000256" key="3">
    <source>
        <dbReference type="PROSITE-ProRule" id="PRU00339"/>
    </source>
</evidence>
<evidence type="ECO:0000256" key="1">
    <source>
        <dbReference type="ARBA" id="ARBA00012528"/>
    </source>
</evidence>
<accession>A0ABV7FVA9</accession>
<dbReference type="CDD" id="cd01949">
    <property type="entry name" value="GGDEF"/>
    <property type="match status" value="1"/>
</dbReference>
<dbReference type="EC" id="2.7.7.65" evidence="1"/>
<dbReference type="Proteomes" id="UP001595478">
    <property type="component" value="Unassembled WGS sequence"/>
</dbReference>
<evidence type="ECO:0000313" key="8">
    <source>
        <dbReference type="Proteomes" id="UP001595478"/>
    </source>
</evidence>
<dbReference type="PANTHER" id="PTHR45138">
    <property type="entry name" value="REGULATORY COMPONENTS OF SENSORY TRANSDUCTION SYSTEM"/>
    <property type="match status" value="1"/>
</dbReference>
<feature type="transmembrane region" description="Helical" evidence="5">
    <location>
        <begin position="431"/>
        <end position="448"/>
    </location>
</feature>
<keyword evidence="5" id="KW-0812">Transmembrane</keyword>
<evidence type="ECO:0000256" key="2">
    <source>
        <dbReference type="ARBA" id="ARBA00034247"/>
    </source>
</evidence>
<dbReference type="InterPro" id="IPR029787">
    <property type="entry name" value="Nucleotide_cyclase"/>
</dbReference>
<comment type="caution">
    <text evidence="7">The sequence shown here is derived from an EMBL/GenBank/DDBJ whole genome shotgun (WGS) entry which is preliminary data.</text>
</comment>
<feature type="domain" description="GGDEF" evidence="6">
    <location>
        <begin position="487"/>
        <end position="620"/>
    </location>
</feature>
<dbReference type="InterPro" id="IPR011990">
    <property type="entry name" value="TPR-like_helical_dom_sf"/>
</dbReference>
<keyword evidence="5" id="KW-1133">Transmembrane helix</keyword>
<dbReference type="SUPFAM" id="SSF55073">
    <property type="entry name" value="Nucleotide cyclase"/>
    <property type="match status" value="1"/>
</dbReference>
<evidence type="ECO:0000313" key="7">
    <source>
        <dbReference type="EMBL" id="MFC3122427.1"/>
    </source>
</evidence>
<keyword evidence="3" id="KW-0802">TPR repeat</keyword>
<keyword evidence="7" id="KW-0548">Nucleotidyltransferase</keyword>
<feature type="coiled-coil region" evidence="4">
    <location>
        <begin position="363"/>
        <end position="423"/>
    </location>
</feature>
<dbReference type="InterPro" id="IPR050469">
    <property type="entry name" value="Diguanylate_Cyclase"/>
</dbReference>
<dbReference type="GO" id="GO:0052621">
    <property type="term" value="F:diguanylate cyclase activity"/>
    <property type="evidence" value="ECO:0007669"/>
    <property type="project" value="UniProtKB-EC"/>
</dbReference>
<dbReference type="NCBIfam" id="TIGR00254">
    <property type="entry name" value="GGDEF"/>
    <property type="match status" value="1"/>
</dbReference>
<dbReference type="PROSITE" id="PS50005">
    <property type="entry name" value="TPR"/>
    <property type="match status" value="1"/>
</dbReference>
<evidence type="ECO:0000259" key="6">
    <source>
        <dbReference type="PROSITE" id="PS50887"/>
    </source>
</evidence>
<sequence>MQIACCAYVASLIAVAKADELPATFSSENALISYIDELNTSHPSDPNSVIELTNQLIDYALKNEWQEAYLHAAVLKFENLLEQDNIAQANMLYQNIYQKAKAVNNDHILYLLAVNELDLRFSLGEDVDFDALYLPLIERAKKTDNPYVITNIYFAIGLNQYERDLFADAIQSLEKAYQSSKSVDDTFALSQILTQLSNIYFDLGDFPLGIRYSEEALAIAKQIRDLFSESVILYNLGSAYFSHKNYETAENYLNEALALSKKLNDDIGVAWAQASLADIALENKDWMYALDLYAQAEQVFAMTGDPELEFGAIIGQVRAKLELGAYAEALSKLDTTYDFIKNTKRLRSQIDYTKIYAQIRYAQQDYKHAYDKLEEVITLLEQRYENEQAQDIQKYKIKFDTQLKESQNALLLKENEIQSLQLETQERQQKLWIIFVCLTLGFMFIQMWHRQRFKRMALHDYLTNSPNRRAVLAYANDCYRQAEHGNTPLSFGIMDLDNFKSINDKYGHEVGDQILKRFSKACQAVFNSKEQYGRYGGEEWLFVTNEQNKEAIQALFEKLRSEFNSTKSDTSPIEIEVTFSMGVAYYKKGKDHDINGIIARADSNLYLAKQQGRDRLVVDE</sequence>
<dbReference type="SUPFAM" id="SSF48452">
    <property type="entry name" value="TPR-like"/>
    <property type="match status" value="2"/>
</dbReference>
<keyword evidence="4" id="KW-0175">Coiled coil</keyword>
<dbReference type="Gene3D" id="1.25.40.10">
    <property type="entry name" value="Tetratricopeptide repeat domain"/>
    <property type="match status" value="1"/>
</dbReference>
<proteinExistence type="predicted"/>
<keyword evidence="8" id="KW-1185">Reference proteome</keyword>
<keyword evidence="7" id="KW-0808">Transferase</keyword>
<protein>
    <recommendedName>
        <fullName evidence="1">diguanylate cyclase</fullName>
        <ecNumber evidence="1">2.7.7.65</ecNumber>
    </recommendedName>
</protein>
<dbReference type="InterPro" id="IPR043128">
    <property type="entry name" value="Rev_trsase/Diguanyl_cyclase"/>
</dbReference>
<dbReference type="Pfam" id="PF13424">
    <property type="entry name" value="TPR_12"/>
    <property type="match status" value="1"/>
</dbReference>
<dbReference type="PANTHER" id="PTHR45138:SF9">
    <property type="entry name" value="DIGUANYLATE CYCLASE DGCM-RELATED"/>
    <property type="match status" value="1"/>
</dbReference>
<evidence type="ECO:0000256" key="5">
    <source>
        <dbReference type="SAM" id="Phobius"/>
    </source>
</evidence>
<dbReference type="SMART" id="SM00028">
    <property type="entry name" value="TPR"/>
    <property type="match status" value="4"/>
</dbReference>
<gene>
    <name evidence="7" type="ORF">ACFOHL_12420</name>
</gene>
<dbReference type="InterPro" id="IPR000160">
    <property type="entry name" value="GGDEF_dom"/>
</dbReference>
<dbReference type="RefSeq" id="WP_376920560.1">
    <property type="nucleotide sequence ID" value="NZ_JBHRSW010000022.1"/>
</dbReference>
<keyword evidence="5" id="KW-0472">Membrane</keyword>
<comment type="catalytic activity">
    <reaction evidence="2">
        <text>2 GTP = 3',3'-c-di-GMP + 2 diphosphate</text>
        <dbReference type="Rhea" id="RHEA:24898"/>
        <dbReference type="ChEBI" id="CHEBI:33019"/>
        <dbReference type="ChEBI" id="CHEBI:37565"/>
        <dbReference type="ChEBI" id="CHEBI:58805"/>
        <dbReference type="EC" id="2.7.7.65"/>
    </reaction>
</comment>
<dbReference type="Gene3D" id="3.30.70.270">
    <property type="match status" value="1"/>
</dbReference>
<evidence type="ECO:0000256" key="4">
    <source>
        <dbReference type="SAM" id="Coils"/>
    </source>
</evidence>
<organism evidence="7 8">
    <name type="scientific">Agaribacter flavus</name>
    <dbReference type="NCBI Taxonomy" id="1902781"/>
    <lineage>
        <taxon>Bacteria</taxon>
        <taxon>Pseudomonadati</taxon>
        <taxon>Pseudomonadota</taxon>
        <taxon>Gammaproteobacteria</taxon>
        <taxon>Alteromonadales</taxon>
        <taxon>Alteromonadaceae</taxon>
        <taxon>Agaribacter</taxon>
    </lineage>
</organism>
<name>A0ABV7FVA9_9ALTE</name>
<dbReference type="PROSITE" id="PS50887">
    <property type="entry name" value="GGDEF"/>
    <property type="match status" value="1"/>
</dbReference>
<feature type="repeat" description="TPR" evidence="3">
    <location>
        <begin position="230"/>
        <end position="263"/>
    </location>
</feature>
<dbReference type="SMART" id="SM00267">
    <property type="entry name" value="GGDEF"/>
    <property type="match status" value="1"/>
</dbReference>
<dbReference type="EMBL" id="JBHRSW010000022">
    <property type="protein sequence ID" value="MFC3122427.1"/>
    <property type="molecule type" value="Genomic_DNA"/>
</dbReference>
<dbReference type="Pfam" id="PF00990">
    <property type="entry name" value="GGDEF"/>
    <property type="match status" value="1"/>
</dbReference>
<reference evidence="8" key="1">
    <citation type="journal article" date="2019" name="Int. J. Syst. Evol. Microbiol.">
        <title>The Global Catalogue of Microorganisms (GCM) 10K type strain sequencing project: providing services to taxonomists for standard genome sequencing and annotation.</title>
        <authorList>
            <consortium name="The Broad Institute Genomics Platform"/>
            <consortium name="The Broad Institute Genome Sequencing Center for Infectious Disease"/>
            <person name="Wu L."/>
            <person name="Ma J."/>
        </authorList>
    </citation>
    <scope>NUCLEOTIDE SEQUENCE [LARGE SCALE GENOMIC DNA]</scope>
    <source>
        <strain evidence="8">KCTC 52473</strain>
    </source>
</reference>
<dbReference type="InterPro" id="IPR019734">
    <property type="entry name" value="TPR_rpt"/>
</dbReference>